<organism evidence="2 3">
    <name type="scientific">Microdochium bolleyi</name>
    <dbReference type="NCBI Taxonomy" id="196109"/>
    <lineage>
        <taxon>Eukaryota</taxon>
        <taxon>Fungi</taxon>
        <taxon>Dikarya</taxon>
        <taxon>Ascomycota</taxon>
        <taxon>Pezizomycotina</taxon>
        <taxon>Sordariomycetes</taxon>
        <taxon>Xylariomycetidae</taxon>
        <taxon>Xylariales</taxon>
        <taxon>Microdochiaceae</taxon>
        <taxon>Microdochium</taxon>
    </lineage>
</organism>
<accession>A0A136J1H0</accession>
<feature type="compositionally biased region" description="Basic and acidic residues" evidence="1">
    <location>
        <begin position="9"/>
        <end position="19"/>
    </location>
</feature>
<sequence>MSGKALQQGDRRRGIDRTKAGSPNCPPWTAAASTTGQISAAGAGGMRANSRVWLSGLETHRRTLRRLPRAERHVVHDNTGWQAAAEYLNSELTTTEPATGQGSSVERELGCPVCEERMRALDRWIWRRGGPAAGAGMHEQVSCRHGQRTRRVAVRSRAAGGAQKLSCDLCKWRRGVCPATQAPTILTGVKSSSGARWTSSCRLLAHPAQSRVHVPAAAPCALLVPGPPTVNRPRSHPPLLVHMHPPAKTPPMLSPMGRQRQFNHRCSTDLRPPVHGVDALSMPGISRSPYAGLGGKGELPISLAYLKGPQPHVGLDVDNRCFFAVVGISLSRESLREPPAFSCLVVDLSQALLSASVPHKVRTMQAQPRPRSRHVSHAEAYRSASSAAPPPSGSQGKRPALPGLCP</sequence>
<proteinExistence type="predicted"/>
<feature type="region of interest" description="Disordered" evidence="1">
    <location>
        <begin position="1"/>
        <end position="31"/>
    </location>
</feature>
<keyword evidence="3" id="KW-1185">Reference proteome</keyword>
<protein>
    <submittedName>
        <fullName evidence="2">Uncharacterized protein</fullName>
    </submittedName>
</protein>
<evidence type="ECO:0000313" key="2">
    <source>
        <dbReference type="EMBL" id="KXJ91048.1"/>
    </source>
</evidence>
<evidence type="ECO:0000313" key="3">
    <source>
        <dbReference type="Proteomes" id="UP000070501"/>
    </source>
</evidence>
<feature type="region of interest" description="Disordered" evidence="1">
    <location>
        <begin position="361"/>
        <end position="406"/>
    </location>
</feature>
<dbReference type="EMBL" id="KQ964251">
    <property type="protein sequence ID" value="KXJ91048.1"/>
    <property type="molecule type" value="Genomic_DNA"/>
</dbReference>
<dbReference type="AlphaFoldDB" id="A0A136J1H0"/>
<gene>
    <name evidence="2" type="ORF">Micbo1qcDRAFT_176027</name>
</gene>
<dbReference type="Proteomes" id="UP000070501">
    <property type="component" value="Unassembled WGS sequence"/>
</dbReference>
<reference evidence="3" key="1">
    <citation type="submission" date="2016-02" db="EMBL/GenBank/DDBJ databases">
        <title>Draft genome sequence of Microdochium bolleyi, a fungal endophyte of beachgrass.</title>
        <authorList>
            <consortium name="DOE Joint Genome Institute"/>
            <person name="David A.S."/>
            <person name="May G."/>
            <person name="Haridas S."/>
            <person name="Lim J."/>
            <person name="Wang M."/>
            <person name="Labutti K."/>
            <person name="Lipzen A."/>
            <person name="Barry K."/>
            <person name="Grigoriev I.V."/>
        </authorList>
    </citation>
    <scope>NUCLEOTIDE SEQUENCE [LARGE SCALE GENOMIC DNA]</scope>
    <source>
        <strain evidence="3">J235TASD1</strain>
    </source>
</reference>
<evidence type="ECO:0000256" key="1">
    <source>
        <dbReference type="SAM" id="MobiDB-lite"/>
    </source>
</evidence>
<dbReference type="InParanoid" id="A0A136J1H0"/>
<name>A0A136J1H0_9PEZI</name>